<evidence type="ECO:0000256" key="6">
    <source>
        <dbReference type="RuleBase" id="RU003983"/>
    </source>
</evidence>
<keyword evidence="2" id="KW-0479">Metal-binding</keyword>
<feature type="domain" description="Peptidase M48" evidence="8">
    <location>
        <begin position="81"/>
        <end position="256"/>
    </location>
</feature>
<dbReference type="Proteomes" id="UP000063275">
    <property type="component" value="Chromosome"/>
</dbReference>
<keyword evidence="5 6" id="KW-0482">Metalloprotease</keyword>
<dbReference type="GO" id="GO:0016020">
    <property type="term" value="C:membrane"/>
    <property type="evidence" value="ECO:0007669"/>
    <property type="project" value="TreeGrafter"/>
</dbReference>
<name>A0A0S2ZJM8_9FUSO</name>
<keyword evidence="7" id="KW-0732">Signal</keyword>
<dbReference type="GO" id="GO:0051603">
    <property type="term" value="P:proteolysis involved in protein catabolic process"/>
    <property type="evidence" value="ECO:0007669"/>
    <property type="project" value="TreeGrafter"/>
</dbReference>
<evidence type="ECO:0000256" key="2">
    <source>
        <dbReference type="ARBA" id="ARBA00022723"/>
    </source>
</evidence>
<proteinExistence type="inferred from homology"/>
<gene>
    <name evidence="9" type="ORF">RN87_00805</name>
</gene>
<dbReference type="GO" id="GO:0046872">
    <property type="term" value="F:metal ion binding"/>
    <property type="evidence" value="ECO:0007669"/>
    <property type="project" value="UniProtKB-KW"/>
</dbReference>
<evidence type="ECO:0000259" key="8">
    <source>
        <dbReference type="Pfam" id="PF01435"/>
    </source>
</evidence>
<dbReference type="OrthoDB" id="9810445at2"/>
<feature type="chain" id="PRO_5006608697" evidence="7">
    <location>
        <begin position="22"/>
        <end position="267"/>
    </location>
</feature>
<dbReference type="PROSITE" id="PS51257">
    <property type="entry name" value="PROKAR_LIPOPROTEIN"/>
    <property type="match status" value="1"/>
</dbReference>
<dbReference type="GO" id="GO:0004222">
    <property type="term" value="F:metalloendopeptidase activity"/>
    <property type="evidence" value="ECO:0007669"/>
    <property type="project" value="InterPro"/>
</dbReference>
<comment type="similarity">
    <text evidence="6">Belongs to the peptidase M48 family.</text>
</comment>
<keyword evidence="4 6" id="KW-0862">Zinc</keyword>
<dbReference type="Pfam" id="PF01435">
    <property type="entry name" value="Peptidase_M48"/>
    <property type="match status" value="1"/>
</dbReference>
<keyword evidence="3 6" id="KW-0378">Hydrolase</keyword>
<accession>A0A0S2ZJM8</accession>
<dbReference type="KEGG" id="fhw:RN87_00805"/>
<evidence type="ECO:0000313" key="9">
    <source>
        <dbReference type="EMBL" id="ALQ39139.1"/>
    </source>
</evidence>
<dbReference type="RefSeq" id="WP_005916174.1">
    <property type="nucleotide sequence ID" value="NZ_ATKF01000096.1"/>
</dbReference>
<reference evidence="9 10" key="1">
    <citation type="submission" date="2015-11" db="EMBL/GenBank/DDBJ databases">
        <authorList>
            <person name="Zhang Y."/>
            <person name="Guo Z."/>
        </authorList>
    </citation>
    <scope>NUCLEOTIDE SEQUENCE [LARGE SCALE GENOMIC DNA]</scope>
    <source>
        <strain evidence="9 10">ChDC F174</strain>
    </source>
</reference>
<dbReference type="EMBL" id="CP013331">
    <property type="protein sequence ID" value="ALQ39139.1"/>
    <property type="molecule type" value="Genomic_DNA"/>
</dbReference>
<evidence type="ECO:0000313" key="10">
    <source>
        <dbReference type="Proteomes" id="UP000063275"/>
    </source>
</evidence>
<protein>
    <submittedName>
        <fullName evidence="9">Peptidase</fullName>
    </submittedName>
</protein>
<evidence type="ECO:0000256" key="7">
    <source>
        <dbReference type="SAM" id="SignalP"/>
    </source>
</evidence>
<sequence>MKKIKNIILMLFVSLIFISCATAPLTGRRQIKFVSDESVVQSSVAQYNQMIAQLKANNLLANNTAQGKRVTQIGRKVTGAVEQYLRENGMADKLQNLNWEFNLINTKDINAFALPGGKIAFYSGILPVLETDGAIAFVMGHEIGHVIGGHHAETASSQNLAGFLMLGKKAIDGIVGGAIVSDELAQQGLSLGLLKFSRTQEYEADKYGMIFMAMAGYNPEEAIKAEERMMKLGGSQNAEILSTHPSSENRLQELRRFLPEAMKYYNK</sequence>
<evidence type="ECO:0000256" key="1">
    <source>
        <dbReference type="ARBA" id="ARBA00022670"/>
    </source>
</evidence>
<dbReference type="InterPro" id="IPR001915">
    <property type="entry name" value="Peptidase_M48"/>
</dbReference>
<dbReference type="CDD" id="cd07331">
    <property type="entry name" value="M48C_Oma1_like"/>
    <property type="match status" value="1"/>
</dbReference>
<feature type="signal peptide" evidence="7">
    <location>
        <begin position="1"/>
        <end position="21"/>
    </location>
</feature>
<evidence type="ECO:0000256" key="4">
    <source>
        <dbReference type="ARBA" id="ARBA00022833"/>
    </source>
</evidence>
<evidence type="ECO:0000256" key="3">
    <source>
        <dbReference type="ARBA" id="ARBA00022801"/>
    </source>
</evidence>
<organism evidence="9">
    <name type="scientific">Fusobacterium hwasookii ChDC F174</name>
    <dbReference type="NCBI Taxonomy" id="1307442"/>
    <lineage>
        <taxon>Bacteria</taxon>
        <taxon>Fusobacteriati</taxon>
        <taxon>Fusobacteriota</taxon>
        <taxon>Fusobacteriia</taxon>
        <taxon>Fusobacteriales</taxon>
        <taxon>Fusobacteriaceae</taxon>
        <taxon>Fusobacterium</taxon>
    </lineage>
</organism>
<dbReference type="AlphaFoldDB" id="A0A0S2ZJM8"/>
<keyword evidence="1 6" id="KW-0645">Protease</keyword>
<dbReference type="PANTHER" id="PTHR22726">
    <property type="entry name" value="METALLOENDOPEPTIDASE OMA1"/>
    <property type="match status" value="1"/>
</dbReference>
<evidence type="ECO:0000256" key="5">
    <source>
        <dbReference type="ARBA" id="ARBA00023049"/>
    </source>
</evidence>
<comment type="cofactor">
    <cofactor evidence="6">
        <name>Zn(2+)</name>
        <dbReference type="ChEBI" id="CHEBI:29105"/>
    </cofactor>
    <text evidence="6">Binds 1 zinc ion per subunit.</text>
</comment>
<dbReference type="Gene3D" id="3.30.2010.10">
    <property type="entry name" value="Metalloproteases ('zincins'), catalytic domain"/>
    <property type="match status" value="1"/>
</dbReference>
<dbReference type="PANTHER" id="PTHR22726:SF1">
    <property type="entry name" value="METALLOENDOPEPTIDASE OMA1, MITOCHONDRIAL"/>
    <property type="match status" value="1"/>
</dbReference>
<dbReference type="InterPro" id="IPR051156">
    <property type="entry name" value="Mito/Outer_Membr_Metalloprot"/>
</dbReference>